<dbReference type="Proteomes" id="UP000185678">
    <property type="component" value="Unassembled WGS sequence"/>
</dbReference>
<keyword evidence="7" id="KW-0418">Kinase</keyword>
<feature type="domain" description="PAS" evidence="15">
    <location>
        <begin position="282"/>
        <end position="345"/>
    </location>
</feature>
<dbReference type="InterPro" id="IPR035965">
    <property type="entry name" value="PAS-like_dom_sf"/>
</dbReference>
<evidence type="ECO:0000313" key="18">
    <source>
        <dbReference type="Proteomes" id="UP000185678"/>
    </source>
</evidence>
<dbReference type="PANTHER" id="PTHR43047">
    <property type="entry name" value="TWO-COMPONENT HISTIDINE PROTEIN KINASE"/>
    <property type="match status" value="1"/>
</dbReference>
<keyword evidence="13" id="KW-0175">Coiled coil</keyword>
<dbReference type="SMART" id="SM00388">
    <property type="entry name" value="HisKA"/>
    <property type="match status" value="1"/>
</dbReference>
<dbReference type="PROSITE" id="PS50112">
    <property type="entry name" value="PAS"/>
    <property type="match status" value="3"/>
</dbReference>
<keyword evidence="4" id="KW-0597">Phosphoprotein</keyword>
<evidence type="ECO:0000256" key="8">
    <source>
        <dbReference type="ARBA" id="ARBA00022840"/>
    </source>
</evidence>
<dbReference type="InterPro" id="IPR001610">
    <property type="entry name" value="PAC"/>
</dbReference>
<dbReference type="InterPro" id="IPR036097">
    <property type="entry name" value="HisK_dim/P_sf"/>
</dbReference>
<keyword evidence="18" id="KW-1185">Reference proteome</keyword>
<dbReference type="SMART" id="SM00091">
    <property type="entry name" value="PAS"/>
    <property type="match status" value="5"/>
</dbReference>
<dbReference type="InterPro" id="IPR003661">
    <property type="entry name" value="HisK_dim/P_dom"/>
</dbReference>
<keyword evidence="5" id="KW-0808">Transferase</keyword>
<dbReference type="CDD" id="cd00082">
    <property type="entry name" value="HisKA"/>
    <property type="match status" value="1"/>
</dbReference>
<feature type="domain" description="PAS" evidence="15">
    <location>
        <begin position="411"/>
        <end position="481"/>
    </location>
</feature>
<sequence length="912" mass="101245">MQKKSSGKKPFWRLPRSTASHEFQTIVSAALSSVSEGVAVFDSDDHLIYSNPSYASLLSLPDHALPVGLPFTSLLSLLAERGAFADPFFVEHRLDHHQKRHNQPLDHALKNGRWLRERISRTLEGQTVLTLSDISTVKQQAQTLEQSEQEARAMRARLRQAIGSMNEAFVLFDADDRLVLCNARFVEGLPGLGSLLVPGTSFEEIVRAAVDSGLIASARSHPEPWIQQRLLDHRAPRGPREIEYADGRTVLLREARTPDGGAVAIESDITLRRRAEKALADSEQRHRRLVELMPDLVCVLKDGLIGYINPAGLRILGHGEDTLIGCALADLAPPDQQATVRAVLQDPKKFERWHRVPLMCLPEQATGQTVGPVMAPLELAVLPLCDDGSELMVVGRDLSEIQQANDATLARERQLDGIMNTVVDGIITIDHRGRIESFNTAAERIFGYTAAEVAGQPVHMLIPSGQRQMHGQYLENYLETGHKKIIGIGREEVAQRKDGTVFPIELAVSELRIGGRILFTGVVRDITERKEAEAALRASEERHQLAISGTNEAIWDWDVRSDCVYFSPHTWDVLGVHPQTVQKPSQWLALICREDLPAFREALRRHLKGLTPFFSCSYRITDADGALRWVQHRGLAVRDARGHVYRMAGSLGDITARRKAEDDLIVAKEQAEWANRAKTEFLANMSHELRTPLNAIIGFSEVIYSELFGVVTPPSYKEYAYNILESGRHLLDVINDILDVSRVEAGEMTLHPERVAFADIADSALRLVSVRASDAGIQLRSTIEPNLPDMWGEPRRLKQILINLLGNAIKFTPAGGAVTLKAFCPPAAEAEQARTLIIEVQDTGIGMRAEDIPRALMPFQQIDSRLARRYEGTGLGLPLTVAFVRLHGGDLQITSALEQGTTVRLSFPVRVW</sequence>
<dbReference type="InterPro" id="IPR003594">
    <property type="entry name" value="HATPase_dom"/>
</dbReference>
<dbReference type="Pfam" id="PF02518">
    <property type="entry name" value="HATPase_c"/>
    <property type="match status" value="1"/>
</dbReference>
<comment type="subcellular location">
    <subcellularLocation>
        <location evidence="2">Membrane</location>
    </subcellularLocation>
</comment>
<dbReference type="CDD" id="cd00130">
    <property type="entry name" value="PAS"/>
    <property type="match status" value="3"/>
</dbReference>
<dbReference type="SMART" id="SM00086">
    <property type="entry name" value="PAC"/>
    <property type="match status" value="2"/>
</dbReference>
<dbReference type="FunFam" id="1.10.287.130:FF:000038">
    <property type="entry name" value="Sensory transduction histidine kinase"/>
    <property type="match status" value="1"/>
</dbReference>
<keyword evidence="8" id="KW-0067">ATP-binding</keyword>
<comment type="function">
    <text evidence="11">Putative oxygen sensor; modulates the activity of FixJ, a transcriptional activator of nitrogen fixation fixK gene. FixL probably acts as a kinase that phosphorylates FixJ.</text>
</comment>
<evidence type="ECO:0000256" key="2">
    <source>
        <dbReference type="ARBA" id="ARBA00004370"/>
    </source>
</evidence>
<evidence type="ECO:0000256" key="3">
    <source>
        <dbReference type="ARBA" id="ARBA00012438"/>
    </source>
</evidence>
<dbReference type="Gene3D" id="3.30.565.10">
    <property type="entry name" value="Histidine kinase-like ATPase, C-terminal domain"/>
    <property type="match status" value="1"/>
</dbReference>
<evidence type="ECO:0000256" key="9">
    <source>
        <dbReference type="ARBA" id="ARBA00023012"/>
    </source>
</evidence>
<dbReference type="PANTHER" id="PTHR43047:SF63">
    <property type="entry name" value="HISTIDINE KINASE"/>
    <property type="match status" value="1"/>
</dbReference>
<dbReference type="SUPFAM" id="SSF55785">
    <property type="entry name" value="PYP-like sensor domain (PAS domain)"/>
    <property type="match status" value="5"/>
</dbReference>
<feature type="domain" description="PAS" evidence="15">
    <location>
        <begin position="539"/>
        <end position="610"/>
    </location>
</feature>
<dbReference type="InterPro" id="IPR000700">
    <property type="entry name" value="PAS-assoc_C"/>
</dbReference>
<dbReference type="GO" id="GO:0009927">
    <property type="term" value="F:histidine phosphotransfer kinase activity"/>
    <property type="evidence" value="ECO:0007669"/>
    <property type="project" value="TreeGrafter"/>
</dbReference>
<dbReference type="PROSITE" id="PS50109">
    <property type="entry name" value="HIS_KIN"/>
    <property type="match status" value="1"/>
</dbReference>
<evidence type="ECO:0000256" key="6">
    <source>
        <dbReference type="ARBA" id="ARBA00022741"/>
    </source>
</evidence>
<dbReference type="PROSITE" id="PS50113">
    <property type="entry name" value="PAC"/>
    <property type="match status" value="2"/>
</dbReference>
<feature type="domain" description="PAC" evidence="16">
    <location>
        <begin position="614"/>
        <end position="666"/>
    </location>
</feature>
<keyword evidence="6" id="KW-0547">Nucleotide-binding</keyword>
<dbReference type="Pfam" id="PF12860">
    <property type="entry name" value="PAS_7"/>
    <property type="match status" value="2"/>
</dbReference>
<dbReference type="SUPFAM" id="SSF55874">
    <property type="entry name" value="ATPase domain of HSP90 chaperone/DNA topoisomerase II/histidine kinase"/>
    <property type="match status" value="1"/>
</dbReference>
<dbReference type="Gene3D" id="3.30.450.20">
    <property type="entry name" value="PAS domain"/>
    <property type="match status" value="5"/>
</dbReference>
<dbReference type="InterPro" id="IPR005467">
    <property type="entry name" value="His_kinase_dom"/>
</dbReference>
<dbReference type="GO" id="GO:0006355">
    <property type="term" value="P:regulation of DNA-templated transcription"/>
    <property type="evidence" value="ECO:0007669"/>
    <property type="project" value="InterPro"/>
</dbReference>
<feature type="domain" description="Histidine kinase" evidence="14">
    <location>
        <begin position="684"/>
        <end position="911"/>
    </location>
</feature>
<name>A0A1N7MJU2_9PROT</name>
<evidence type="ECO:0000256" key="10">
    <source>
        <dbReference type="ARBA" id="ARBA00023136"/>
    </source>
</evidence>
<evidence type="ECO:0000313" key="17">
    <source>
        <dbReference type="EMBL" id="SIS86434.1"/>
    </source>
</evidence>
<dbReference type="InterPro" id="IPR013767">
    <property type="entry name" value="PAS_fold"/>
</dbReference>
<comment type="catalytic activity">
    <reaction evidence="1">
        <text>ATP + protein L-histidine = ADP + protein N-phospho-L-histidine.</text>
        <dbReference type="EC" id="2.7.13.3"/>
    </reaction>
</comment>
<dbReference type="InterPro" id="IPR000014">
    <property type="entry name" value="PAS"/>
</dbReference>
<evidence type="ECO:0000256" key="4">
    <source>
        <dbReference type="ARBA" id="ARBA00022553"/>
    </source>
</evidence>
<dbReference type="CDD" id="cd16922">
    <property type="entry name" value="HATPase_EvgS-ArcB-TorS-like"/>
    <property type="match status" value="1"/>
</dbReference>
<evidence type="ECO:0000256" key="13">
    <source>
        <dbReference type="SAM" id="Coils"/>
    </source>
</evidence>
<dbReference type="GO" id="GO:0005886">
    <property type="term" value="C:plasma membrane"/>
    <property type="evidence" value="ECO:0007669"/>
    <property type="project" value="TreeGrafter"/>
</dbReference>
<dbReference type="GO" id="GO:0000155">
    <property type="term" value="F:phosphorelay sensor kinase activity"/>
    <property type="evidence" value="ECO:0007669"/>
    <property type="project" value="InterPro"/>
</dbReference>
<dbReference type="Pfam" id="PF00989">
    <property type="entry name" value="PAS"/>
    <property type="match status" value="2"/>
</dbReference>
<dbReference type="SUPFAM" id="SSF47384">
    <property type="entry name" value="Homodimeric domain of signal transducing histidine kinase"/>
    <property type="match status" value="1"/>
</dbReference>
<keyword evidence="10" id="KW-0472">Membrane</keyword>
<reference evidence="17 18" key="1">
    <citation type="submission" date="2017-01" db="EMBL/GenBank/DDBJ databases">
        <authorList>
            <person name="Mah S.A."/>
            <person name="Swanson W.J."/>
            <person name="Moy G.W."/>
            <person name="Vacquier V.D."/>
        </authorList>
    </citation>
    <scope>NUCLEOTIDE SEQUENCE [LARGE SCALE GENOMIC DNA]</scope>
    <source>
        <strain evidence="17 18">DSM 11589</strain>
    </source>
</reference>
<feature type="domain" description="PAC" evidence="16">
    <location>
        <begin position="488"/>
        <end position="538"/>
    </location>
</feature>
<evidence type="ECO:0000259" key="16">
    <source>
        <dbReference type="PROSITE" id="PS50113"/>
    </source>
</evidence>
<dbReference type="EC" id="2.7.13.3" evidence="3"/>
<protein>
    <recommendedName>
        <fullName evidence="12">Sensor protein FixL</fullName>
        <ecNumber evidence="3">2.7.13.3</ecNumber>
    </recommendedName>
</protein>
<evidence type="ECO:0000259" key="14">
    <source>
        <dbReference type="PROSITE" id="PS50109"/>
    </source>
</evidence>
<dbReference type="AlphaFoldDB" id="A0A1N7MJU2"/>
<dbReference type="RefSeq" id="WP_076400630.1">
    <property type="nucleotide sequence ID" value="NZ_FTOA01000004.1"/>
</dbReference>
<dbReference type="Gene3D" id="1.10.287.130">
    <property type="match status" value="1"/>
</dbReference>
<dbReference type="STRING" id="80876.SAMN05421779_104178"/>
<proteinExistence type="predicted"/>
<dbReference type="InterPro" id="IPR036890">
    <property type="entry name" value="HATPase_C_sf"/>
</dbReference>
<accession>A0A1N7MJU2</accession>
<gene>
    <name evidence="17" type="ORF">SAMN05421779_104178</name>
</gene>
<dbReference type="GO" id="GO:0005524">
    <property type="term" value="F:ATP binding"/>
    <property type="evidence" value="ECO:0007669"/>
    <property type="project" value="UniProtKB-KW"/>
</dbReference>
<feature type="coiled-coil region" evidence="13">
    <location>
        <begin position="137"/>
        <end position="164"/>
    </location>
</feature>
<evidence type="ECO:0000259" key="15">
    <source>
        <dbReference type="PROSITE" id="PS50112"/>
    </source>
</evidence>
<dbReference type="Pfam" id="PF00512">
    <property type="entry name" value="HisKA"/>
    <property type="match status" value="1"/>
</dbReference>
<dbReference type="InterPro" id="IPR013655">
    <property type="entry name" value="PAS_fold_3"/>
</dbReference>
<organism evidence="17 18">
    <name type="scientific">Insolitispirillum peregrinum</name>
    <dbReference type="NCBI Taxonomy" id="80876"/>
    <lineage>
        <taxon>Bacteria</taxon>
        <taxon>Pseudomonadati</taxon>
        <taxon>Pseudomonadota</taxon>
        <taxon>Alphaproteobacteria</taxon>
        <taxon>Rhodospirillales</taxon>
        <taxon>Novispirillaceae</taxon>
        <taxon>Insolitispirillum</taxon>
    </lineage>
</organism>
<keyword evidence="9" id="KW-0902">Two-component regulatory system</keyword>
<dbReference type="InterPro" id="IPR004358">
    <property type="entry name" value="Sig_transdc_His_kin-like_C"/>
</dbReference>
<dbReference type="FunFam" id="3.30.450.20:FF:000060">
    <property type="entry name" value="Sensor protein FixL"/>
    <property type="match status" value="1"/>
</dbReference>
<dbReference type="SMART" id="SM00387">
    <property type="entry name" value="HATPase_c"/>
    <property type="match status" value="1"/>
</dbReference>
<evidence type="ECO:0000256" key="7">
    <source>
        <dbReference type="ARBA" id="ARBA00022777"/>
    </source>
</evidence>
<evidence type="ECO:0000256" key="12">
    <source>
        <dbReference type="ARBA" id="ARBA00070616"/>
    </source>
</evidence>
<evidence type="ECO:0000256" key="5">
    <source>
        <dbReference type="ARBA" id="ARBA00022679"/>
    </source>
</evidence>
<dbReference type="PRINTS" id="PR00344">
    <property type="entry name" value="BCTRLSENSOR"/>
</dbReference>
<dbReference type="NCBIfam" id="TIGR00229">
    <property type="entry name" value="sensory_box"/>
    <property type="match status" value="3"/>
</dbReference>
<dbReference type="EMBL" id="FTOA01000004">
    <property type="protein sequence ID" value="SIS86434.1"/>
    <property type="molecule type" value="Genomic_DNA"/>
</dbReference>
<dbReference type="Pfam" id="PF08447">
    <property type="entry name" value="PAS_3"/>
    <property type="match status" value="1"/>
</dbReference>
<evidence type="ECO:0000256" key="1">
    <source>
        <dbReference type="ARBA" id="ARBA00000085"/>
    </source>
</evidence>
<evidence type="ECO:0000256" key="11">
    <source>
        <dbReference type="ARBA" id="ARBA00059827"/>
    </source>
</evidence>